<evidence type="ECO:0000313" key="1">
    <source>
        <dbReference type="EMBL" id="PWZ57550.1"/>
    </source>
</evidence>
<dbReference type="InterPro" id="IPR027417">
    <property type="entry name" value="P-loop_NTPase"/>
</dbReference>
<dbReference type="AlphaFoldDB" id="A0A317YG46"/>
<sequence>MRKGILTGAAAGVEEVDIQGLGMQERKNLIECLVVGIDNPTIEVRFENLNIDAEAYVGNRGVPAMTNFFSNKVMDVLSAMHNVSSGKRPVSILHDISGVIRPGRMSLLLGRPGSRKTSLLLALAGKLDSNLKVSHLAIIS</sequence>
<proteinExistence type="predicted"/>
<gene>
    <name evidence="1" type="ORF">Zm00014a_039345</name>
</gene>
<organism evidence="1">
    <name type="scientific">Zea mays</name>
    <name type="common">Maize</name>
    <dbReference type="NCBI Taxonomy" id="4577"/>
    <lineage>
        <taxon>Eukaryota</taxon>
        <taxon>Viridiplantae</taxon>
        <taxon>Streptophyta</taxon>
        <taxon>Embryophyta</taxon>
        <taxon>Tracheophyta</taxon>
        <taxon>Spermatophyta</taxon>
        <taxon>Magnoliopsida</taxon>
        <taxon>Liliopsida</taxon>
        <taxon>Poales</taxon>
        <taxon>Poaceae</taxon>
        <taxon>PACMAD clade</taxon>
        <taxon>Panicoideae</taxon>
        <taxon>Andropogonodae</taxon>
        <taxon>Andropogoneae</taxon>
        <taxon>Tripsacinae</taxon>
        <taxon>Zea</taxon>
    </lineage>
</organism>
<accession>A0A317YG46</accession>
<dbReference type="Gene3D" id="3.40.50.300">
    <property type="entry name" value="P-loop containing nucleotide triphosphate hydrolases"/>
    <property type="match status" value="1"/>
</dbReference>
<dbReference type="Proteomes" id="UP000251960">
    <property type="component" value="Chromosome 1"/>
</dbReference>
<reference evidence="1" key="1">
    <citation type="journal article" date="2018" name="Nat. Genet.">
        <title>Extensive intraspecific gene order and gene structural variations between Mo17 and other maize genomes.</title>
        <authorList>
            <person name="Sun S."/>
            <person name="Zhou Y."/>
            <person name="Chen J."/>
            <person name="Shi J."/>
            <person name="Zhao H."/>
            <person name="Zhao H."/>
            <person name="Song W."/>
            <person name="Zhang M."/>
            <person name="Cui Y."/>
            <person name="Dong X."/>
            <person name="Liu H."/>
            <person name="Ma X."/>
            <person name="Jiao Y."/>
            <person name="Wang B."/>
            <person name="Wei X."/>
            <person name="Stein J.C."/>
            <person name="Glaubitz J.C."/>
            <person name="Lu F."/>
            <person name="Yu G."/>
            <person name="Liang C."/>
            <person name="Fengler K."/>
            <person name="Li B."/>
            <person name="Rafalski A."/>
            <person name="Schnable P.S."/>
            <person name="Ware D.H."/>
            <person name="Buckler E.S."/>
            <person name="Lai J."/>
        </authorList>
    </citation>
    <scope>NUCLEOTIDE SEQUENCE [LARGE SCALE GENOMIC DNA]</scope>
    <source>
        <tissue evidence="1">Seedling</tissue>
    </source>
</reference>
<dbReference type="PANTHER" id="PTHR48040:SF35">
    <property type="entry name" value="ABC TRANSPORTER G FAMILY MEMBER 39-LIKE"/>
    <property type="match status" value="1"/>
</dbReference>
<dbReference type="SUPFAM" id="SSF52540">
    <property type="entry name" value="P-loop containing nucleoside triphosphate hydrolases"/>
    <property type="match status" value="1"/>
</dbReference>
<dbReference type="PANTHER" id="PTHR48040">
    <property type="entry name" value="PLEIOTROPIC DRUG RESISTANCE PROTEIN 1-LIKE ISOFORM X1"/>
    <property type="match status" value="1"/>
</dbReference>
<comment type="caution">
    <text evidence="1">The sequence shown here is derived from an EMBL/GenBank/DDBJ whole genome shotgun (WGS) entry which is preliminary data.</text>
</comment>
<protein>
    <submittedName>
        <fullName evidence="1">ABC transporter G family member 39</fullName>
    </submittedName>
</protein>
<dbReference type="EMBL" id="NCVQ01000001">
    <property type="protein sequence ID" value="PWZ57550.1"/>
    <property type="molecule type" value="Genomic_DNA"/>
</dbReference>
<name>A0A317YG46_MAIZE</name>